<dbReference type="InterPro" id="IPR002711">
    <property type="entry name" value="HNH"/>
</dbReference>
<dbReference type="Proteomes" id="UP000285503">
    <property type="component" value="Unassembled WGS sequence"/>
</dbReference>
<reference evidence="2 3" key="1">
    <citation type="submission" date="2018-08" db="EMBL/GenBank/DDBJ databases">
        <title>A genome reference for cultivated species of the human gut microbiota.</title>
        <authorList>
            <person name="Zou Y."/>
            <person name="Xue W."/>
            <person name="Luo G."/>
        </authorList>
    </citation>
    <scope>NUCLEOTIDE SEQUENCE [LARGE SCALE GENOMIC DNA]</scope>
    <source>
        <strain evidence="2 3">AF46-11NS</strain>
    </source>
</reference>
<dbReference type="Gene3D" id="1.10.30.50">
    <property type="match status" value="1"/>
</dbReference>
<name>A0A415FE99_9BACE</name>
<feature type="domain" description="HNH" evidence="1">
    <location>
        <begin position="35"/>
        <end position="81"/>
    </location>
</feature>
<evidence type="ECO:0000313" key="3">
    <source>
        <dbReference type="Proteomes" id="UP000285503"/>
    </source>
</evidence>
<feature type="non-terminal residue" evidence="2">
    <location>
        <position position="112"/>
    </location>
</feature>
<dbReference type="Pfam" id="PF01844">
    <property type="entry name" value="HNH"/>
    <property type="match status" value="1"/>
</dbReference>
<evidence type="ECO:0000313" key="2">
    <source>
        <dbReference type="EMBL" id="RHK19170.1"/>
    </source>
</evidence>
<evidence type="ECO:0000259" key="1">
    <source>
        <dbReference type="Pfam" id="PF01844"/>
    </source>
</evidence>
<dbReference type="GO" id="GO:0004519">
    <property type="term" value="F:endonuclease activity"/>
    <property type="evidence" value="ECO:0007669"/>
    <property type="project" value="InterPro"/>
</dbReference>
<dbReference type="EMBL" id="QRNE01000193">
    <property type="protein sequence ID" value="RHK19170.1"/>
    <property type="molecule type" value="Genomic_DNA"/>
</dbReference>
<dbReference type="GO" id="GO:0008270">
    <property type="term" value="F:zinc ion binding"/>
    <property type="evidence" value="ECO:0007669"/>
    <property type="project" value="InterPro"/>
</dbReference>
<dbReference type="GO" id="GO:0003676">
    <property type="term" value="F:nucleic acid binding"/>
    <property type="evidence" value="ECO:0007669"/>
    <property type="project" value="InterPro"/>
</dbReference>
<proteinExistence type="predicted"/>
<sequence>MIRICKNADKPQTLDKSYNTDEVCKQLLMDQNDKCYLCERRLTTDYQVEHFKSQANNGDLKQTWENLFVACGYCNNKKSNKYDDILDPTQYDIETIIEHSNDFVNQKAIFDS</sequence>
<organism evidence="2 3">
    <name type="scientific">Bacteroides xylanisolvens</name>
    <dbReference type="NCBI Taxonomy" id="371601"/>
    <lineage>
        <taxon>Bacteria</taxon>
        <taxon>Pseudomonadati</taxon>
        <taxon>Bacteroidota</taxon>
        <taxon>Bacteroidia</taxon>
        <taxon>Bacteroidales</taxon>
        <taxon>Bacteroidaceae</taxon>
        <taxon>Bacteroides</taxon>
    </lineage>
</organism>
<comment type="caution">
    <text evidence="2">The sequence shown here is derived from an EMBL/GenBank/DDBJ whole genome shotgun (WGS) entry which is preliminary data.</text>
</comment>
<accession>A0A415FE99</accession>
<dbReference type="AlphaFoldDB" id="A0A415FE99"/>
<gene>
    <name evidence="2" type="ORF">DW075_22120</name>
</gene>
<protein>
    <recommendedName>
        <fullName evidence="1">HNH domain-containing protein</fullName>
    </recommendedName>
</protein>